<keyword evidence="2" id="KW-1185">Reference proteome</keyword>
<dbReference type="Proteomes" id="UP000600918">
    <property type="component" value="Unassembled WGS sequence"/>
</dbReference>
<dbReference type="AlphaFoldDB" id="A0A834PC27"/>
<name>A0A834PC27_VESPE</name>
<sequence>MDYGNGDYKFNLLINSGNFNDNSFTLMFNEFLPVNSRADSKSRDPISSSRSALLPDELVGSVWNSQLNEAYRFILWEPFQLVFQCGGVPTSAPSSLL</sequence>
<comment type="caution">
    <text evidence="1">The sequence shown here is derived from an EMBL/GenBank/DDBJ whole genome shotgun (WGS) entry which is preliminary data.</text>
</comment>
<protein>
    <submittedName>
        <fullName evidence="1">Uncharacterized protein</fullName>
    </submittedName>
</protein>
<gene>
    <name evidence="1" type="ORF">H0235_003404</name>
</gene>
<dbReference type="EMBL" id="JACSDY010000002">
    <property type="protein sequence ID" value="KAF7435213.1"/>
    <property type="molecule type" value="Genomic_DNA"/>
</dbReference>
<evidence type="ECO:0000313" key="2">
    <source>
        <dbReference type="Proteomes" id="UP000600918"/>
    </source>
</evidence>
<accession>A0A834PC27</accession>
<organism evidence="1 2">
    <name type="scientific">Vespula pensylvanica</name>
    <name type="common">Western yellow jacket</name>
    <name type="synonym">Wasp</name>
    <dbReference type="NCBI Taxonomy" id="30213"/>
    <lineage>
        <taxon>Eukaryota</taxon>
        <taxon>Metazoa</taxon>
        <taxon>Ecdysozoa</taxon>
        <taxon>Arthropoda</taxon>
        <taxon>Hexapoda</taxon>
        <taxon>Insecta</taxon>
        <taxon>Pterygota</taxon>
        <taxon>Neoptera</taxon>
        <taxon>Endopterygota</taxon>
        <taxon>Hymenoptera</taxon>
        <taxon>Apocrita</taxon>
        <taxon>Aculeata</taxon>
        <taxon>Vespoidea</taxon>
        <taxon>Vespidae</taxon>
        <taxon>Vespinae</taxon>
        <taxon>Vespula</taxon>
    </lineage>
</organism>
<evidence type="ECO:0000313" key="1">
    <source>
        <dbReference type="EMBL" id="KAF7435213.1"/>
    </source>
</evidence>
<proteinExistence type="predicted"/>
<reference evidence="1" key="1">
    <citation type="journal article" date="2020" name="G3 (Bethesda)">
        <title>High-Quality Assemblies for Three Invasive Social Wasps from the &lt;i&gt;Vespula&lt;/i&gt; Genus.</title>
        <authorList>
            <person name="Harrop T.W.R."/>
            <person name="Guhlin J."/>
            <person name="McLaughlin G.M."/>
            <person name="Permina E."/>
            <person name="Stockwell P."/>
            <person name="Gilligan J."/>
            <person name="Le Lec M.F."/>
            <person name="Gruber M.A.M."/>
            <person name="Quinn O."/>
            <person name="Lovegrove M."/>
            <person name="Duncan E.J."/>
            <person name="Remnant E.J."/>
            <person name="Van Eeckhoven J."/>
            <person name="Graham B."/>
            <person name="Knapp R.A."/>
            <person name="Langford K.W."/>
            <person name="Kronenberg Z."/>
            <person name="Press M.O."/>
            <person name="Eacker S.M."/>
            <person name="Wilson-Rankin E.E."/>
            <person name="Purcell J."/>
            <person name="Lester P.J."/>
            <person name="Dearden P.K."/>
        </authorList>
    </citation>
    <scope>NUCLEOTIDE SEQUENCE</scope>
    <source>
        <strain evidence="1">Volc-1</strain>
    </source>
</reference>